<evidence type="ECO:0000256" key="1">
    <source>
        <dbReference type="SAM" id="MobiDB-lite"/>
    </source>
</evidence>
<dbReference type="InterPro" id="IPR036540">
    <property type="entry name" value="Pox_vCCI-like_sf"/>
</dbReference>
<proteinExistence type="predicted"/>
<accession>A0A516EL54</accession>
<sequence>MKTLLLAAVIISLANSLPLLLSNKDAFCSSTKEEIHPQIMIAMRINRTVVSEPKTYCELDMQDDLLEGTFMDSTSYFEANGVNATVSIMGEGIDMTLSSLRVEYTPTTDAEIMYAFISSWAPWVKNNKDLALNNREELANFTRNLNIALKVDCDHQKFPVPTTEAPTPTPPTTESPTTTTISVTETSNETTPSVDEEDDEEPPVDVHTNRKHEPMDISFSTMINQQCIQDLAVRVVIRDACEYRKTETPLGMLGTHGNDFRQELKKMKTKRTCSMHLKNEETVDEEVSELSE</sequence>
<feature type="compositionally biased region" description="Acidic residues" evidence="1">
    <location>
        <begin position="194"/>
        <end position="203"/>
    </location>
</feature>
<dbReference type="EMBL" id="MK947457">
    <property type="protein sequence ID" value="QDO67044.1"/>
    <property type="molecule type" value="Genomic_DNA"/>
</dbReference>
<dbReference type="InterPro" id="IPR003184">
    <property type="entry name" value="Orthopox_35kDa"/>
</dbReference>
<dbReference type="Gene3D" id="2.60.240.10">
    <property type="entry name" value="Major secreted virus protein"/>
    <property type="match status" value="1"/>
</dbReference>
<dbReference type="Pfam" id="PF02250">
    <property type="entry name" value="Orthopox_35kD"/>
    <property type="match status" value="1"/>
</dbReference>
<feature type="region of interest" description="Disordered" evidence="1">
    <location>
        <begin position="159"/>
        <end position="210"/>
    </location>
</feature>
<protein>
    <submittedName>
        <fullName evidence="2">Chemokine binding protein 112.6</fullName>
    </submittedName>
</protein>
<organism evidence="2">
    <name type="scientific">Parapoxvirus of red deer in New Zealand</name>
    <dbReference type="NCBI Taxonomy" id="129728"/>
    <lineage>
        <taxon>Viruses</taxon>
        <taxon>Varidnaviria</taxon>
        <taxon>Bamfordvirae</taxon>
        <taxon>Nucleocytoviricota</taxon>
        <taxon>Pokkesviricetes</taxon>
        <taxon>Chitovirales</taxon>
        <taxon>Poxviridae</taxon>
        <taxon>Chordopoxvirinae</taxon>
        <taxon>Parapoxvirus</taxon>
        <taxon>Parapoxvirus reddeerpox</taxon>
    </lineage>
</organism>
<evidence type="ECO:0000313" key="2">
    <source>
        <dbReference type="EMBL" id="QDO67044.1"/>
    </source>
</evidence>
<dbReference type="SUPFAM" id="SSF49889">
    <property type="entry name" value="Soluble secreted chemokine inhibitor, VCCI"/>
    <property type="match status" value="1"/>
</dbReference>
<name>A0A516EL54_9POXV</name>
<reference evidence="2" key="1">
    <citation type="journal article" date="2019" name="Front. Microbiol.">
        <title>Chemokine-Binding Proteins Encoded by Parapoxvirus of Red Deer of New Zealand Display Evidence of Gene Duplication and Divergence of Ligand Specificity.</title>
        <authorList>
            <person name="Sharif S."/>
            <person name="Ueda N."/>
            <person name="Nakatani Y."/>
            <person name="Wise L."/>
            <person name="Clifton S."/>
            <person name="Lateef Z."/>
            <person name="Mercer A."/>
            <person name="Fleming S."/>
        </authorList>
    </citation>
    <scope>NUCLEOTIDE SEQUENCE</scope>
    <source>
        <strain evidence="2">RD86</strain>
    </source>
</reference>
<feature type="compositionally biased region" description="Low complexity" evidence="1">
    <location>
        <begin position="174"/>
        <end position="191"/>
    </location>
</feature>